<accession>X1SDH6</accession>
<organism evidence="2">
    <name type="scientific">marine sediment metagenome</name>
    <dbReference type="NCBI Taxonomy" id="412755"/>
    <lineage>
        <taxon>unclassified sequences</taxon>
        <taxon>metagenomes</taxon>
        <taxon>ecological metagenomes</taxon>
    </lineage>
</organism>
<protein>
    <submittedName>
        <fullName evidence="2">Uncharacterized protein</fullName>
    </submittedName>
</protein>
<evidence type="ECO:0000256" key="1">
    <source>
        <dbReference type="SAM" id="Phobius"/>
    </source>
</evidence>
<keyword evidence="1" id="KW-0812">Transmembrane</keyword>
<keyword evidence="1" id="KW-0472">Membrane</keyword>
<reference evidence="2" key="1">
    <citation type="journal article" date="2014" name="Front. Microbiol.">
        <title>High frequency of phylogenetically diverse reductive dehalogenase-homologous genes in deep subseafloor sedimentary metagenomes.</title>
        <authorList>
            <person name="Kawai M."/>
            <person name="Futagami T."/>
            <person name="Toyoda A."/>
            <person name="Takaki Y."/>
            <person name="Nishi S."/>
            <person name="Hori S."/>
            <person name="Arai W."/>
            <person name="Tsubouchi T."/>
            <person name="Morono Y."/>
            <person name="Uchiyama I."/>
            <person name="Ito T."/>
            <person name="Fujiyama A."/>
            <person name="Inagaki F."/>
            <person name="Takami H."/>
        </authorList>
    </citation>
    <scope>NUCLEOTIDE SEQUENCE</scope>
    <source>
        <strain evidence="2">Expedition CK06-06</strain>
    </source>
</reference>
<keyword evidence="1" id="KW-1133">Transmembrane helix</keyword>
<sequence length="85" mass="8438">MVSLIAEQLQDGSCLLTSVPQTSVPATLVSAPQSTAALTTTAGTTTLKTGAGVVAAHGAGGTILCILAIVVVAFGVNIAVRRYIK</sequence>
<comment type="caution">
    <text evidence="2">The sequence shown here is derived from an EMBL/GenBank/DDBJ whole genome shotgun (WGS) entry which is preliminary data.</text>
</comment>
<dbReference type="EMBL" id="BARW01011829">
    <property type="protein sequence ID" value="GAI77201.1"/>
    <property type="molecule type" value="Genomic_DNA"/>
</dbReference>
<feature type="transmembrane region" description="Helical" evidence="1">
    <location>
        <begin position="54"/>
        <end position="80"/>
    </location>
</feature>
<proteinExistence type="predicted"/>
<evidence type="ECO:0000313" key="2">
    <source>
        <dbReference type="EMBL" id="GAI77201.1"/>
    </source>
</evidence>
<dbReference type="AlphaFoldDB" id="X1SDH6"/>
<name>X1SDH6_9ZZZZ</name>
<gene>
    <name evidence="2" type="ORF">S12H4_22615</name>
</gene>